<name>A0A699U9D3_TANCI</name>
<dbReference type="EMBL" id="BKCJ011308223">
    <property type="protein sequence ID" value="GFD18551.1"/>
    <property type="molecule type" value="Genomic_DNA"/>
</dbReference>
<dbReference type="AlphaFoldDB" id="A0A699U9D3"/>
<feature type="non-terminal residue" evidence="2">
    <location>
        <position position="1"/>
    </location>
</feature>
<accession>A0A699U9D3</accession>
<evidence type="ECO:0000313" key="2">
    <source>
        <dbReference type="EMBL" id="GFD18551.1"/>
    </source>
</evidence>
<proteinExistence type="predicted"/>
<sequence>IHNIHQRSTSPFHLAEADLRLGNLKFVPKAEKDKVFGIIIEELPKKEGKKKPTTAKQPKPKPANEKSSKLSPVPKPKATKKKPAKPSLAKPSKMGKVLKTHKGKSSL</sequence>
<evidence type="ECO:0000256" key="1">
    <source>
        <dbReference type="SAM" id="MobiDB-lite"/>
    </source>
</evidence>
<feature type="compositionally biased region" description="Basic residues" evidence="1">
    <location>
        <begin position="96"/>
        <end position="107"/>
    </location>
</feature>
<comment type="caution">
    <text evidence="2">The sequence shown here is derived from an EMBL/GenBank/DDBJ whole genome shotgun (WGS) entry which is preliminary data.</text>
</comment>
<protein>
    <submittedName>
        <fullName evidence="2">Uncharacterized protein</fullName>
    </submittedName>
</protein>
<gene>
    <name evidence="2" type="ORF">Tci_890520</name>
</gene>
<feature type="region of interest" description="Disordered" evidence="1">
    <location>
        <begin position="40"/>
        <end position="107"/>
    </location>
</feature>
<organism evidence="2">
    <name type="scientific">Tanacetum cinerariifolium</name>
    <name type="common">Dalmatian daisy</name>
    <name type="synonym">Chrysanthemum cinerariifolium</name>
    <dbReference type="NCBI Taxonomy" id="118510"/>
    <lineage>
        <taxon>Eukaryota</taxon>
        <taxon>Viridiplantae</taxon>
        <taxon>Streptophyta</taxon>
        <taxon>Embryophyta</taxon>
        <taxon>Tracheophyta</taxon>
        <taxon>Spermatophyta</taxon>
        <taxon>Magnoliopsida</taxon>
        <taxon>eudicotyledons</taxon>
        <taxon>Gunneridae</taxon>
        <taxon>Pentapetalae</taxon>
        <taxon>asterids</taxon>
        <taxon>campanulids</taxon>
        <taxon>Asterales</taxon>
        <taxon>Asteraceae</taxon>
        <taxon>Asteroideae</taxon>
        <taxon>Anthemideae</taxon>
        <taxon>Anthemidinae</taxon>
        <taxon>Tanacetum</taxon>
    </lineage>
</organism>
<reference evidence="2" key="1">
    <citation type="journal article" date="2019" name="Sci. Rep.">
        <title>Draft genome of Tanacetum cinerariifolium, the natural source of mosquito coil.</title>
        <authorList>
            <person name="Yamashiro T."/>
            <person name="Shiraishi A."/>
            <person name="Satake H."/>
            <person name="Nakayama K."/>
        </authorList>
    </citation>
    <scope>NUCLEOTIDE SEQUENCE</scope>
</reference>